<evidence type="ECO:0000313" key="8">
    <source>
        <dbReference type="Proteomes" id="UP000254978"/>
    </source>
</evidence>
<comment type="similarity">
    <text evidence="2">Belongs to the bacterial solute-binding protein 5 family.</text>
</comment>
<dbReference type="PANTHER" id="PTHR30290">
    <property type="entry name" value="PERIPLASMIC BINDING COMPONENT OF ABC TRANSPORTER"/>
    <property type="match status" value="1"/>
</dbReference>
<dbReference type="Gene3D" id="3.10.105.10">
    <property type="entry name" value="Dipeptide-binding Protein, Domain 3"/>
    <property type="match status" value="1"/>
</dbReference>
<proteinExistence type="inferred from homology"/>
<gene>
    <name evidence="7" type="primary">gsiB_2</name>
    <name evidence="7" type="ORF">NCTC10821_03265</name>
</gene>
<dbReference type="EMBL" id="UGQT01000001">
    <property type="protein sequence ID" value="STZ59727.1"/>
    <property type="molecule type" value="Genomic_DNA"/>
</dbReference>
<dbReference type="Proteomes" id="UP000254978">
    <property type="component" value="Unassembled WGS sequence"/>
</dbReference>
<comment type="subcellular location">
    <subcellularLocation>
        <location evidence="1">Cell envelope</location>
    </subcellularLocation>
</comment>
<dbReference type="InterPro" id="IPR039424">
    <property type="entry name" value="SBP_5"/>
</dbReference>
<dbReference type="GO" id="GO:0042597">
    <property type="term" value="C:periplasmic space"/>
    <property type="evidence" value="ECO:0007669"/>
    <property type="project" value="UniProtKB-ARBA"/>
</dbReference>
<dbReference type="PANTHER" id="PTHR30290:SF10">
    <property type="entry name" value="PERIPLASMIC OLIGOPEPTIDE-BINDING PROTEIN-RELATED"/>
    <property type="match status" value="1"/>
</dbReference>
<evidence type="ECO:0000256" key="1">
    <source>
        <dbReference type="ARBA" id="ARBA00004196"/>
    </source>
</evidence>
<accession>A0A378THT8</accession>
<evidence type="ECO:0000256" key="5">
    <source>
        <dbReference type="SAM" id="SignalP"/>
    </source>
</evidence>
<sequence length="523" mass="55778">MKSSSPPVTLRGMRRIGALLAAATLAVGLTACGGTDTTGGAGGSGDDSTVSIGYAFATETYDPLYAIAGAQASAHIHALYGALIERDADGNERPGMAESWEWVNPTTLTFKIRPDMTFTDGEPYDAAAVKTWLDYARSAEDAPYSNLSAVENVVVEDPLTVTLELSRPDPRLTKFFVGHMGAVPSPKSIEAGDLGINPVGAGPYTLDPGRTVIDNTYTYVKNPDYWNADRIEFDTLELKIYTDANAMFNAVVSGQVDVGYGNGSNFEAAESNGDLEILSRPQNSNGISLWDIEGVNVPAFADVNVRRALNYAVDRQSIIDTVFQGQGTPSALAFTPGSGPGYDESLLDYYDYDPERARQLLAEAGYPDGFTFDAVTLGKDQPLAEAVAGNLSEVGVTMNLIVRPPGETANTDIGKYDAGATALGLADSFATPANLWLGPASATNQRGYEVPEIRALYDRMVNSGGQEQVDLMNEIARISVEDAYGLRVGYVNSLTYYHPDRVADITVLPGHGGPYILEGLTKP</sequence>
<keyword evidence="8" id="KW-1185">Reference proteome</keyword>
<dbReference type="InterPro" id="IPR030678">
    <property type="entry name" value="Peptide/Ni-bd"/>
</dbReference>
<dbReference type="Gene3D" id="3.40.190.10">
    <property type="entry name" value="Periplasmic binding protein-like II"/>
    <property type="match status" value="1"/>
</dbReference>
<feature type="chain" id="PRO_5016895357" evidence="5">
    <location>
        <begin position="34"/>
        <end position="523"/>
    </location>
</feature>
<keyword evidence="3" id="KW-0813">Transport</keyword>
<evidence type="ECO:0000256" key="3">
    <source>
        <dbReference type="ARBA" id="ARBA00022448"/>
    </source>
</evidence>
<dbReference type="AlphaFoldDB" id="A0A378THT8"/>
<dbReference type="PROSITE" id="PS51257">
    <property type="entry name" value="PROKAR_LIPOPROTEIN"/>
    <property type="match status" value="1"/>
</dbReference>
<dbReference type="PIRSF" id="PIRSF002741">
    <property type="entry name" value="MppA"/>
    <property type="match status" value="1"/>
</dbReference>
<feature type="signal peptide" evidence="5">
    <location>
        <begin position="1"/>
        <end position="33"/>
    </location>
</feature>
<evidence type="ECO:0000256" key="2">
    <source>
        <dbReference type="ARBA" id="ARBA00005695"/>
    </source>
</evidence>
<dbReference type="GO" id="GO:0030313">
    <property type="term" value="C:cell envelope"/>
    <property type="evidence" value="ECO:0007669"/>
    <property type="project" value="UniProtKB-SubCell"/>
</dbReference>
<name>A0A378THT8_9MYCO</name>
<dbReference type="GO" id="GO:1904680">
    <property type="term" value="F:peptide transmembrane transporter activity"/>
    <property type="evidence" value="ECO:0007669"/>
    <property type="project" value="TreeGrafter"/>
</dbReference>
<dbReference type="InterPro" id="IPR000914">
    <property type="entry name" value="SBP_5_dom"/>
</dbReference>
<keyword evidence="4 5" id="KW-0732">Signal</keyword>
<evidence type="ECO:0000259" key="6">
    <source>
        <dbReference type="Pfam" id="PF00496"/>
    </source>
</evidence>
<evidence type="ECO:0000313" key="7">
    <source>
        <dbReference type="EMBL" id="STZ59727.1"/>
    </source>
</evidence>
<feature type="domain" description="Solute-binding protein family 5" evidence="6">
    <location>
        <begin position="93"/>
        <end position="426"/>
    </location>
</feature>
<dbReference type="SUPFAM" id="SSF53850">
    <property type="entry name" value="Periplasmic binding protein-like II"/>
    <property type="match status" value="1"/>
</dbReference>
<reference evidence="7 8" key="1">
    <citation type="submission" date="2018-06" db="EMBL/GenBank/DDBJ databases">
        <authorList>
            <consortium name="Pathogen Informatics"/>
            <person name="Doyle S."/>
        </authorList>
    </citation>
    <scope>NUCLEOTIDE SEQUENCE [LARGE SCALE GENOMIC DNA]</scope>
    <source>
        <strain evidence="7 8">NCTC10821</strain>
    </source>
</reference>
<evidence type="ECO:0000256" key="4">
    <source>
        <dbReference type="ARBA" id="ARBA00022729"/>
    </source>
</evidence>
<dbReference type="Pfam" id="PF00496">
    <property type="entry name" value="SBP_bac_5"/>
    <property type="match status" value="1"/>
</dbReference>
<dbReference type="GO" id="GO:0043190">
    <property type="term" value="C:ATP-binding cassette (ABC) transporter complex"/>
    <property type="evidence" value="ECO:0007669"/>
    <property type="project" value="InterPro"/>
</dbReference>
<protein>
    <submittedName>
        <fullName evidence="7">ABC transporter substrate-binding protein</fullName>
    </submittedName>
</protein>
<dbReference type="GO" id="GO:0015833">
    <property type="term" value="P:peptide transport"/>
    <property type="evidence" value="ECO:0007669"/>
    <property type="project" value="TreeGrafter"/>
</dbReference>
<organism evidence="7 8">
    <name type="scientific">Mycolicibacterium tokaiense</name>
    <dbReference type="NCBI Taxonomy" id="39695"/>
    <lineage>
        <taxon>Bacteria</taxon>
        <taxon>Bacillati</taxon>
        <taxon>Actinomycetota</taxon>
        <taxon>Actinomycetes</taxon>
        <taxon>Mycobacteriales</taxon>
        <taxon>Mycobacteriaceae</taxon>
        <taxon>Mycolicibacterium</taxon>
    </lineage>
</organism>